<keyword evidence="1" id="KW-1133">Transmembrane helix</keyword>
<keyword evidence="3" id="KW-1185">Reference proteome</keyword>
<dbReference type="InParanoid" id="A0A2K2BDE3"/>
<evidence type="ECO:0000256" key="1">
    <source>
        <dbReference type="SAM" id="Phobius"/>
    </source>
</evidence>
<dbReference type="EMBL" id="CM009291">
    <property type="protein sequence ID" value="PNT47774.2"/>
    <property type="molecule type" value="Genomic_DNA"/>
</dbReference>
<dbReference type="AlphaFoldDB" id="A0A2K2BDE3"/>
<evidence type="ECO:0000313" key="2">
    <source>
        <dbReference type="EMBL" id="PNT47774.2"/>
    </source>
</evidence>
<proteinExistence type="predicted"/>
<protein>
    <submittedName>
        <fullName evidence="2">Uncharacterized protein</fullName>
    </submittedName>
</protein>
<organism evidence="2 3">
    <name type="scientific">Populus trichocarpa</name>
    <name type="common">Western balsam poplar</name>
    <name type="synonym">Populus balsamifera subsp. trichocarpa</name>
    <dbReference type="NCBI Taxonomy" id="3694"/>
    <lineage>
        <taxon>Eukaryota</taxon>
        <taxon>Viridiplantae</taxon>
        <taxon>Streptophyta</taxon>
        <taxon>Embryophyta</taxon>
        <taxon>Tracheophyta</taxon>
        <taxon>Spermatophyta</taxon>
        <taxon>Magnoliopsida</taxon>
        <taxon>eudicotyledons</taxon>
        <taxon>Gunneridae</taxon>
        <taxon>Pentapetalae</taxon>
        <taxon>rosids</taxon>
        <taxon>fabids</taxon>
        <taxon>Malpighiales</taxon>
        <taxon>Salicaceae</taxon>
        <taxon>Saliceae</taxon>
        <taxon>Populus</taxon>
    </lineage>
</organism>
<name>A0A2K2BDE3_POPTR</name>
<dbReference type="Proteomes" id="UP000006729">
    <property type="component" value="Chromosome 2"/>
</dbReference>
<keyword evidence="1" id="KW-0472">Membrane</keyword>
<accession>A0A2K2BDE3</accession>
<reference evidence="2 3" key="1">
    <citation type="journal article" date="2006" name="Science">
        <title>The genome of black cottonwood, Populus trichocarpa (Torr. &amp; Gray).</title>
        <authorList>
            <person name="Tuskan G.A."/>
            <person name="Difazio S."/>
            <person name="Jansson S."/>
            <person name="Bohlmann J."/>
            <person name="Grigoriev I."/>
            <person name="Hellsten U."/>
            <person name="Putnam N."/>
            <person name="Ralph S."/>
            <person name="Rombauts S."/>
            <person name="Salamov A."/>
            <person name="Schein J."/>
            <person name="Sterck L."/>
            <person name="Aerts A."/>
            <person name="Bhalerao R.R."/>
            <person name="Bhalerao R.P."/>
            <person name="Blaudez D."/>
            <person name="Boerjan W."/>
            <person name="Brun A."/>
            <person name="Brunner A."/>
            <person name="Busov V."/>
            <person name="Campbell M."/>
            <person name="Carlson J."/>
            <person name="Chalot M."/>
            <person name="Chapman J."/>
            <person name="Chen G.L."/>
            <person name="Cooper D."/>
            <person name="Coutinho P.M."/>
            <person name="Couturier J."/>
            <person name="Covert S."/>
            <person name="Cronk Q."/>
            <person name="Cunningham R."/>
            <person name="Davis J."/>
            <person name="Degroeve S."/>
            <person name="Dejardin A."/>
            <person name="Depamphilis C."/>
            <person name="Detter J."/>
            <person name="Dirks B."/>
            <person name="Dubchak I."/>
            <person name="Duplessis S."/>
            <person name="Ehlting J."/>
            <person name="Ellis B."/>
            <person name="Gendler K."/>
            <person name="Goodstein D."/>
            <person name="Gribskov M."/>
            <person name="Grimwood J."/>
            <person name="Groover A."/>
            <person name="Gunter L."/>
            <person name="Hamberger B."/>
            <person name="Heinze B."/>
            <person name="Helariutta Y."/>
            <person name="Henrissat B."/>
            <person name="Holligan D."/>
            <person name="Holt R."/>
            <person name="Huang W."/>
            <person name="Islam-Faridi N."/>
            <person name="Jones S."/>
            <person name="Jones-Rhoades M."/>
            <person name="Jorgensen R."/>
            <person name="Joshi C."/>
            <person name="Kangasjarvi J."/>
            <person name="Karlsson J."/>
            <person name="Kelleher C."/>
            <person name="Kirkpatrick R."/>
            <person name="Kirst M."/>
            <person name="Kohler A."/>
            <person name="Kalluri U."/>
            <person name="Larimer F."/>
            <person name="Leebens-Mack J."/>
            <person name="Leple J.C."/>
            <person name="Locascio P."/>
            <person name="Lou Y."/>
            <person name="Lucas S."/>
            <person name="Martin F."/>
            <person name="Montanini B."/>
            <person name="Napoli C."/>
            <person name="Nelson D.R."/>
            <person name="Nelson C."/>
            <person name="Nieminen K."/>
            <person name="Nilsson O."/>
            <person name="Pereda V."/>
            <person name="Peter G."/>
            <person name="Philippe R."/>
            <person name="Pilate G."/>
            <person name="Poliakov A."/>
            <person name="Razumovskaya J."/>
            <person name="Richardson P."/>
            <person name="Rinaldi C."/>
            <person name="Ritland K."/>
            <person name="Rouze P."/>
            <person name="Ryaboy D."/>
            <person name="Schmutz J."/>
            <person name="Schrader J."/>
            <person name="Segerman B."/>
            <person name="Shin H."/>
            <person name="Siddiqui A."/>
            <person name="Sterky F."/>
            <person name="Terry A."/>
            <person name="Tsai C.J."/>
            <person name="Uberbacher E."/>
            <person name="Unneberg P."/>
            <person name="Vahala J."/>
            <person name="Wall K."/>
            <person name="Wessler S."/>
            <person name="Yang G."/>
            <person name="Yin T."/>
            <person name="Douglas C."/>
            <person name="Marra M."/>
            <person name="Sandberg G."/>
            <person name="Van de Peer Y."/>
            <person name="Rokhsar D."/>
        </authorList>
    </citation>
    <scope>NUCLEOTIDE SEQUENCE [LARGE SCALE GENOMIC DNA]</scope>
    <source>
        <strain evidence="3">cv. Nisqually</strain>
    </source>
</reference>
<feature type="transmembrane region" description="Helical" evidence="1">
    <location>
        <begin position="70"/>
        <end position="91"/>
    </location>
</feature>
<sequence length="114" mass="13253">MFDEKWFIDVDIDTERQIVLKRHISKGKPPDVSKWPFISHEVGLISPPRTKDDGRLVSRFPNNKSRRLGVVYGFMATLFVTNPSCTLYSFLSIKQKQLMRVKQERRGVGKQDNT</sequence>
<evidence type="ECO:0000313" key="3">
    <source>
        <dbReference type="Proteomes" id="UP000006729"/>
    </source>
</evidence>
<keyword evidence="1" id="KW-0812">Transmembrane</keyword>
<gene>
    <name evidence="2" type="ORF">POPTR_002G044400</name>
</gene>